<keyword evidence="2" id="KW-1185">Reference proteome</keyword>
<proteinExistence type="predicted"/>
<organism evidence="1 2">
    <name type="scientific">Melastoma candidum</name>
    <dbReference type="NCBI Taxonomy" id="119954"/>
    <lineage>
        <taxon>Eukaryota</taxon>
        <taxon>Viridiplantae</taxon>
        <taxon>Streptophyta</taxon>
        <taxon>Embryophyta</taxon>
        <taxon>Tracheophyta</taxon>
        <taxon>Spermatophyta</taxon>
        <taxon>Magnoliopsida</taxon>
        <taxon>eudicotyledons</taxon>
        <taxon>Gunneridae</taxon>
        <taxon>Pentapetalae</taxon>
        <taxon>rosids</taxon>
        <taxon>malvids</taxon>
        <taxon>Myrtales</taxon>
        <taxon>Melastomataceae</taxon>
        <taxon>Melastomatoideae</taxon>
        <taxon>Melastomateae</taxon>
        <taxon>Melastoma</taxon>
    </lineage>
</organism>
<name>A0ACB9QZL0_9MYRT</name>
<evidence type="ECO:0000313" key="2">
    <source>
        <dbReference type="Proteomes" id="UP001057402"/>
    </source>
</evidence>
<reference evidence="2" key="1">
    <citation type="journal article" date="2023" name="Front. Plant Sci.">
        <title>Chromosomal-level genome assembly of Melastoma candidum provides insights into trichome evolution.</title>
        <authorList>
            <person name="Zhong Y."/>
            <person name="Wu W."/>
            <person name="Sun C."/>
            <person name="Zou P."/>
            <person name="Liu Y."/>
            <person name="Dai S."/>
            <person name="Zhou R."/>
        </authorList>
    </citation>
    <scope>NUCLEOTIDE SEQUENCE [LARGE SCALE GENOMIC DNA]</scope>
</reference>
<comment type="caution">
    <text evidence="1">The sequence shown here is derived from an EMBL/GenBank/DDBJ whole genome shotgun (WGS) entry which is preliminary data.</text>
</comment>
<gene>
    <name evidence="1" type="ORF">MLD38_010371</name>
</gene>
<sequence>MPEISPRVSPCPSKIGTILSFLGNFAVDSTLADFLYGITGRKKVNEFVQQKVKGTPLPPPPSPPPLSSNYYKSPWGAAGVIVHDVQEVVKKGQEEAVKLHQICAKSSGATEPFKKKIPMESNRSGSGRNKVFIRSRL</sequence>
<evidence type="ECO:0000313" key="1">
    <source>
        <dbReference type="EMBL" id="KAI4372090.1"/>
    </source>
</evidence>
<accession>A0ACB9QZL0</accession>
<dbReference type="Proteomes" id="UP001057402">
    <property type="component" value="Chromosome 4"/>
</dbReference>
<dbReference type="EMBL" id="CM042883">
    <property type="protein sequence ID" value="KAI4372090.1"/>
    <property type="molecule type" value="Genomic_DNA"/>
</dbReference>
<protein>
    <submittedName>
        <fullName evidence="1">Uncharacterized protein</fullName>
    </submittedName>
</protein>